<comment type="caution">
    <text evidence="5">The sequence shown here is derived from an EMBL/GenBank/DDBJ whole genome shotgun (WGS) entry which is preliminary data.</text>
</comment>
<evidence type="ECO:0000313" key="6">
    <source>
        <dbReference type="Proteomes" id="UP000291343"/>
    </source>
</evidence>
<accession>A0A482XQL3</accession>
<dbReference type="InterPro" id="IPR051766">
    <property type="entry name" value="TXND_domain-containing"/>
</dbReference>
<gene>
    <name evidence="5" type="ORF">LSTR_LSTR006189</name>
</gene>
<dbReference type="Gene3D" id="3.40.30.10">
    <property type="entry name" value="Glutaredoxin"/>
    <property type="match status" value="1"/>
</dbReference>
<dbReference type="Proteomes" id="UP000291343">
    <property type="component" value="Unassembled WGS sequence"/>
</dbReference>
<feature type="region of interest" description="Disordered" evidence="2">
    <location>
        <begin position="444"/>
        <end position="602"/>
    </location>
</feature>
<feature type="domain" description="Thioredoxin" evidence="3">
    <location>
        <begin position="15"/>
        <end position="108"/>
    </location>
</feature>
<sequence length="602" mass="66229">MAGKKGGAVLLQTEVNNEDDWENLLKREGLIVVDVYSEWCGPCLGMVGNLKKLKLELGSDYLHLAIAKSDNIKVLERFRNKSEPTWMFIGGGQLVRVTFGANAPRLIRIITQELEKELKALKGDVQRSGIPFEEMTDEEQVRAKKLAEKLEAERLKEEREIAEQLEDLKVKTLTKLARKLSTHTITLYFPHMIDEERKTCNAAFKMLHQYDSIMLMVIDQQEVTIREDQLGDLFYNAEQKFPPKFLESITKRPCLVTLLLGLAGGDSDAVDDFLGVVEEKLSDLVYGPDKNPNKPAPNTPAEVFATKVGDELWPGLWTPINYLSKSAAIKILFPSVIRAIGFEDDKLPPPRFIMIFEATKAKEVDEIVQEFASEVLKLGFFDSVDPETAKHVCKGMSDIEKLLPEKLKTTKLILSVAKRTSDPLLALSQLGPLYISPDIKTGIKESDAFFPPDEEITSADIVYDEEEEVAAEEEEEGGDEEDDDEDGGFVMGDDAGTAEGVGEPQEGVAQETVAEEGAPQEGAPQEEEPRGSVPQLEGETKEGETTETDQGQEGSDPVAAEADATQATPPDATNGEDAAATATETGNQETEPVAEEPVPESS</sequence>
<dbReference type="InParanoid" id="A0A482XQL3"/>
<dbReference type="PANTHER" id="PTHR46135:SF3">
    <property type="entry name" value="NME_NM23 FAMILY MEMBER 8"/>
    <property type="match status" value="1"/>
</dbReference>
<dbReference type="InterPro" id="IPR013766">
    <property type="entry name" value="Thioredoxin_domain"/>
</dbReference>
<feature type="coiled-coil region" evidence="1">
    <location>
        <begin position="138"/>
        <end position="167"/>
    </location>
</feature>
<keyword evidence="6" id="KW-1185">Reference proteome</keyword>
<feature type="compositionally biased region" description="Acidic residues" evidence="2">
    <location>
        <begin position="452"/>
        <end position="487"/>
    </location>
</feature>
<evidence type="ECO:0000313" key="5">
    <source>
        <dbReference type="EMBL" id="RZF48222.1"/>
    </source>
</evidence>
<proteinExistence type="predicted"/>
<organism evidence="5 6">
    <name type="scientific">Laodelphax striatellus</name>
    <name type="common">Small brown planthopper</name>
    <name type="synonym">Delphax striatella</name>
    <dbReference type="NCBI Taxonomy" id="195883"/>
    <lineage>
        <taxon>Eukaryota</taxon>
        <taxon>Metazoa</taxon>
        <taxon>Ecdysozoa</taxon>
        <taxon>Arthropoda</taxon>
        <taxon>Hexapoda</taxon>
        <taxon>Insecta</taxon>
        <taxon>Pterygota</taxon>
        <taxon>Neoptera</taxon>
        <taxon>Paraneoptera</taxon>
        <taxon>Hemiptera</taxon>
        <taxon>Auchenorrhyncha</taxon>
        <taxon>Fulgoroidea</taxon>
        <taxon>Delphacidae</taxon>
        <taxon>Criomorphinae</taxon>
        <taxon>Laodelphax</taxon>
    </lineage>
</organism>
<dbReference type="InterPro" id="IPR017937">
    <property type="entry name" value="Thioredoxin_CS"/>
</dbReference>
<dbReference type="SMR" id="A0A482XQL3"/>
<reference evidence="5 6" key="1">
    <citation type="journal article" date="2017" name="Gigascience">
        <title>Genome sequence of the small brown planthopper, Laodelphax striatellus.</title>
        <authorList>
            <person name="Zhu J."/>
            <person name="Jiang F."/>
            <person name="Wang X."/>
            <person name="Yang P."/>
            <person name="Bao Y."/>
            <person name="Zhao W."/>
            <person name="Wang W."/>
            <person name="Lu H."/>
            <person name="Wang Q."/>
            <person name="Cui N."/>
            <person name="Li J."/>
            <person name="Chen X."/>
            <person name="Luo L."/>
            <person name="Yu J."/>
            <person name="Kang L."/>
            <person name="Cui F."/>
        </authorList>
    </citation>
    <scope>NUCLEOTIDE SEQUENCE [LARGE SCALE GENOMIC DNA]</scope>
    <source>
        <strain evidence="5">Lst14</strain>
    </source>
</reference>
<feature type="domain" description="DUF4746" evidence="4">
    <location>
        <begin position="305"/>
        <end position="467"/>
    </location>
</feature>
<dbReference type="OrthoDB" id="10263751at2759"/>
<dbReference type="EMBL" id="QKKF02002619">
    <property type="protein sequence ID" value="RZF48222.1"/>
    <property type="molecule type" value="Genomic_DNA"/>
</dbReference>
<evidence type="ECO:0000259" key="3">
    <source>
        <dbReference type="Pfam" id="PF00085"/>
    </source>
</evidence>
<dbReference type="InterPro" id="IPR031827">
    <property type="entry name" value="DUF4746"/>
</dbReference>
<name>A0A482XQL3_LAOST</name>
<dbReference type="Pfam" id="PF15928">
    <property type="entry name" value="DUF4746"/>
    <property type="match status" value="1"/>
</dbReference>
<evidence type="ECO:0000256" key="2">
    <source>
        <dbReference type="SAM" id="MobiDB-lite"/>
    </source>
</evidence>
<keyword evidence="1" id="KW-0175">Coiled coil</keyword>
<protein>
    <recommendedName>
        <fullName evidence="7">Thioredoxin domain-containing protein</fullName>
    </recommendedName>
</protein>
<feature type="compositionally biased region" description="Acidic residues" evidence="2">
    <location>
        <begin position="592"/>
        <end position="602"/>
    </location>
</feature>
<evidence type="ECO:0008006" key="7">
    <source>
        <dbReference type="Google" id="ProtNLM"/>
    </source>
</evidence>
<dbReference type="Pfam" id="PF00085">
    <property type="entry name" value="Thioredoxin"/>
    <property type="match status" value="1"/>
</dbReference>
<dbReference type="PANTHER" id="PTHR46135">
    <property type="entry name" value="NME/NM23 FAMILY MEMBER 8"/>
    <property type="match status" value="1"/>
</dbReference>
<dbReference type="CDD" id="cd02948">
    <property type="entry name" value="TRX_NDPK"/>
    <property type="match status" value="1"/>
</dbReference>
<dbReference type="PROSITE" id="PS00194">
    <property type="entry name" value="THIOREDOXIN_1"/>
    <property type="match status" value="1"/>
</dbReference>
<evidence type="ECO:0000259" key="4">
    <source>
        <dbReference type="Pfam" id="PF15928"/>
    </source>
</evidence>
<dbReference type="InterPro" id="IPR036249">
    <property type="entry name" value="Thioredoxin-like_sf"/>
</dbReference>
<feature type="compositionally biased region" description="Low complexity" evidence="2">
    <location>
        <begin position="548"/>
        <end position="591"/>
    </location>
</feature>
<dbReference type="STRING" id="195883.A0A482XQL3"/>
<evidence type="ECO:0000256" key="1">
    <source>
        <dbReference type="SAM" id="Coils"/>
    </source>
</evidence>
<dbReference type="SUPFAM" id="SSF52833">
    <property type="entry name" value="Thioredoxin-like"/>
    <property type="match status" value="1"/>
</dbReference>
<dbReference type="AlphaFoldDB" id="A0A482XQL3"/>